<proteinExistence type="predicted"/>
<evidence type="ECO:0000313" key="3">
    <source>
        <dbReference type="Proteomes" id="UP000006727"/>
    </source>
</evidence>
<gene>
    <name evidence="1" type="ORF">PHYPA_002360</name>
</gene>
<reference evidence="1 3" key="2">
    <citation type="journal article" date="2018" name="Plant J.">
        <title>The Physcomitrella patens chromosome-scale assembly reveals moss genome structure and evolution.</title>
        <authorList>
            <person name="Lang D."/>
            <person name="Ullrich K.K."/>
            <person name="Murat F."/>
            <person name="Fuchs J."/>
            <person name="Jenkins J."/>
            <person name="Haas F.B."/>
            <person name="Piednoel M."/>
            <person name="Gundlach H."/>
            <person name="Van Bel M."/>
            <person name="Meyberg R."/>
            <person name="Vives C."/>
            <person name="Morata J."/>
            <person name="Symeonidi A."/>
            <person name="Hiss M."/>
            <person name="Muchero W."/>
            <person name="Kamisugi Y."/>
            <person name="Saleh O."/>
            <person name="Blanc G."/>
            <person name="Decker E.L."/>
            <person name="van Gessel N."/>
            <person name="Grimwood J."/>
            <person name="Hayes R.D."/>
            <person name="Graham S.W."/>
            <person name="Gunter L.E."/>
            <person name="McDaniel S.F."/>
            <person name="Hoernstein S.N.W."/>
            <person name="Larsson A."/>
            <person name="Li F.W."/>
            <person name="Perroud P.F."/>
            <person name="Phillips J."/>
            <person name="Ranjan P."/>
            <person name="Rokshar D.S."/>
            <person name="Rothfels C.J."/>
            <person name="Schneider L."/>
            <person name="Shu S."/>
            <person name="Stevenson D.W."/>
            <person name="Thummler F."/>
            <person name="Tillich M."/>
            <person name="Villarreal Aguilar J.C."/>
            <person name="Widiez T."/>
            <person name="Wong G.K."/>
            <person name="Wymore A."/>
            <person name="Zhang Y."/>
            <person name="Zimmer A.D."/>
            <person name="Quatrano R.S."/>
            <person name="Mayer K.F.X."/>
            <person name="Goodstein D."/>
            <person name="Casacuberta J.M."/>
            <person name="Vandepoele K."/>
            <person name="Reski R."/>
            <person name="Cuming A.C."/>
            <person name="Tuskan G.A."/>
            <person name="Maumus F."/>
            <person name="Salse J."/>
            <person name="Schmutz J."/>
            <person name="Rensing S.A."/>
        </authorList>
    </citation>
    <scope>NUCLEOTIDE SEQUENCE [LARGE SCALE GENOMIC DNA]</scope>
    <source>
        <strain evidence="2 3">cv. Gransden 2004</strain>
    </source>
</reference>
<name>A0A2K1L0L5_PHYPA</name>
<keyword evidence="3" id="KW-1185">Reference proteome</keyword>
<protein>
    <submittedName>
        <fullName evidence="1 2">Uncharacterized protein</fullName>
    </submittedName>
</protein>
<dbReference type="Gramene" id="Pp3c2_7680V3.2">
    <property type="protein sequence ID" value="PAC:32934381.CDS.1"/>
    <property type="gene ID" value="Pp3c2_7680"/>
</dbReference>
<evidence type="ECO:0000313" key="1">
    <source>
        <dbReference type="EMBL" id="PNR59569.1"/>
    </source>
</evidence>
<reference evidence="1 3" key="1">
    <citation type="journal article" date="2008" name="Science">
        <title>The Physcomitrella genome reveals evolutionary insights into the conquest of land by plants.</title>
        <authorList>
            <person name="Rensing S."/>
            <person name="Lang D."/>
            <person name="Zimmer A."/>
            <person name="Terry A."/>
            <person name="Salamov A."/>
            <person name="Shapiro H."/>
            <person name="Nishiyama T."/>
            <person name="Perroud P.-F."/>
            <person name="Lindquist E."/>
            <person name="Kamisugi Y."/>
            <person name="Tanahashi T."/>
            <person name="Sakakibara K."/>
            <person name="Fujita T."/>
            <person name="Oishi K."/>
            <person name="Shin-I T."/>
            <person name="Kuroki Y."/>
            <person name="Toyoda A."/>
            <person name="Suzuki Y."/>
            <person name="Hashimoto A."/>
            <person name="Yamaguchi K."/>
            <person name="Sugano A."/>
            <person name="Kohara Y."/>
            <person name="Fujiyama A."/>
            <person name="Anterola A."/>
            <person name="Aoki S."/>
            <person name="Ashton N."/>
            <person name="Barbazuk W.B."/>
            <person name="Barker E."/>
            <person name="Bennetzen J."/>
            <person name="Bezanilla M."/>
            <person name="Blankenship R."/>
            <person name="Cho S.H."/>
            <person name="Dutcher S."/>
            <person name="Estelle M."/>
            <person name="Fawcett J.A."/>
            <person name="Gundlach H."/>
            <person name="Hanada K."/>
            <person name="Heyl A."/>
            <person name="Hicks K.A."/>
            <person name="Hugh J."/>
            <person name="Lohr M."/>
            <person name="Mayer K."/>
            <person name="Melkozernov A."/>
            <person name="Murata T."/>
            <person name="Nelson D."/>
            <person name="Pils B."/>
            <person name="Prigge M."/>
            <person name="Reiss B."/>
            <person name="Renner T."/>
            <person name="Rombauts S."/>
            <person name="Rushton P."/>
            <person name="Sanderfoot A."/>
            <person name="Schween G."/>
            <person name="Shiu S.-H."/>
            <person name="Stueber K."/>
            <person name="Theodoulou F.L."/>
            <person name="Tu H."/>
            <person name="Van de Peer Y."/>
            <person name="Verrier P.J."/>
            <person name="Waters E."/>
            <person name="Wood A."/>
            <person name="Yang L."/>
            <person name="Cove D."/>
            <person name="Cuming A."/>
            <person name="Hasebe M."/>
            <person name="Lucas S."/>
            <person name="Mishler D.B."/>
            <person name="Reski R."/>
            <person name="Grigoriev I."/>
            <person name="Quatrano R.S."/>
            <person name="Boore J.L."/>
        </authorList>
    </citation>
    <scope>NUCLEOTIDE SEQUENCE [LARGE SCALE GENOMIC DNA]</scope>
    <source>
        <strain evidence="2 3">cv. Gransden 2004</strain>
    </source>
</reference>
<evidence type="ECO:0000313" key="2">
    <source>
        <dbReference type="EnsemblPlants" id="PAC:32934380.CDS.1"/>
    </source>
</evidence>
<dbReference type="EnsemblPlants" id="Pp3c2_7680V3.2">
    <property type="protein sequence ID" value="PAC:32934381.CDS.1"/>
    <property type="gene ID" value="Pp3c2_7680"/>
</dbReference>
<dbReference type="Gramene" id="Pp3c2_7680V3.1">
    <property type="protein sequence ID" value="PAC:32934380.CDS.1"/>
    <property type="gene ID" value="Pp3c2_7680"/>
</dbReference>
<accession>A0A2K1L0L5</accession>
<sequence>MEVFAMFYIQSSQKFTSSFEKILVAFGGCYVLSTFRKPQLKLLDFFFSQFQLAMNSNYKQK</sequence>
<dbReference type="EMBL" id="ABEU02000002">
    <property type="protein sequence ID" value="PNR59569.1"/>
    <property type="molecule type" value="Genomic_DNA"/>
</dbReference>
<dbReference type="AlphaFoldDB" id="A0A2K1L0L5"/>
<reference evidence="2" key="3">
    <citation type="submission" date="2020-12" db="UniProtKB">
        <authorList>
            <consortium name="EnsemblPlants"/>
        </authorList>
    </citation>
    <scope>IDENTIFICATION</scope>
</reference>
<organism evidence="1">
    <name type="scientific">Physcomitrium patens</name>
    <name type="common">Spreading-leaved earth moss</name>
    <name type="synonym">Physcomitrella patens</name>
    <dbReference type="NCBI Taxonomy" id="3218"/>
    <lineage>
        <taxon>Eukaryota</taxon>
        <taxon>Viridiplantae</taxon>
        <taxon>Streptophyta</taxon>
        <taxon>Embryophyta</taxon>
        <taxon>Bryophyta</taxon>
        <taxon>Bryophytina</taxon>
        <taxon>Bryopsida</taxon>
        <taxon>Funariidae</taxon>
        <taxon>Funariales</taxon>
        <taxon>Funariaceae</taxon>
        <taxon>Physcomitrium</taxon>
    </lineage>
</organism>
<dbReference type="InParanoid" id="A0A2K1L0L5"/>
<dbReference type="EnsemblPlants" id="Pp3c2_7680V3.1">
    <property type="protein sequence ID" value="PAC:32934380.CDS.1"/>
    <property type="gene ID" value="Pp3c2_7680"/>
</dbReference>
<dbReference type="Proteomes" id="UP000006727">
    <property type="component" value="Chromosome 2"/>
</dbReference>